<dbReference type="EMBL" id="LBZM01000002">
    <property type="protein sequence ID" value="KKR72769.1"/>
    <property type="molecule type" value="Genomic_DNA"/>
</dbReference>
<accession>A0A0G0T6Z6</accession>
<organism evidence="10 11">
    <name type="scientific">Candidatus Roizmanbacteria bacterium GW2011_GWB1_40_7</name>
    <dbReference type="NCBI Taxonomy" id="1618482"/>
    <lineage>
        <taxon>Bacteria</taxon>
        <taxon>Candidatus Roizmaniibacteriota</taxon>
    </lineage>
</organism>
<evidence type="ECO:0000256" key="4">
    <source>
        <dbReference type="ARBA" id="ARBA00022679"/>
    </source>
</evidence>
<reference evidence="10 11" key="1">
    <citation type="journal article" date="2015" name="Nature">
        <title>rRNA introns, odd ribosomes, and small enigmatic genomes across a large radiation of phyla.</title>
        <authorList>
            <person name="Brown C.T."/>
            <person name="Hug L.A."/>
            <person name="Thomas B.C."/>
            <person name="Sharon I."/>
            <person name="Castelle C.J."/>
            <person name="Singh A."/>
            <person name="Wilkins M.J."/>
            <person name="Williams K.H."/>
            <person name="Banfield J.F."/>
        </authorList>
    </citation>
    <scope>NUCLEOTIDE SEQUENCE [LARGE SCALE GENOMIC DNA]</scope>
</reference>
<gene>
    <name evidence="10" type="ORF">UU14_C0002G0022</name>
</gene>
<comment type="caution">
    <text evidence="10">The sequence shown here is derived from an EMBL/GenBank/DDBJ whole genome shotgun (WGS) entry which is preliminary data.</text>
</comment>
<feature type="transmembrane region" description="Helical" evidence="8">
    <location>
        <begin position="380"/>
        <end position="398"/>
    </location>
</feature>
<keyword evidence="4 10" id="KW-0808">Transferase</keyword>
<dbReference type="PANTHER" id="PTHR33908">
    <property type="entry name" value="MANNOSYLTRANSFERASE YKCB-RELATED"/>
    <property type="match status" value="1"/>
</dbReference>
<evidence type="ECO:0000313" key="10">
    <source>
        <dbReference type="EMBL" id="KKR72769.1"/>
    </source>
</evidence>
<keyword evidence="2" id="KW-1003">Cell membrane</keyword>
<evidence type="ECO:0000256" key="8">
    <source>
        <dbReference type="SAM" id="Phobius"/>
    </source>
</evidence>
<feature type="transmembrane region" description="Helical" evidence="8">
    <location>
        <begin position="80"/>
        <end position="102"/>
    </location>
</feature>
<evidence type="ECO:0000256" key="2">
    <source>
        <dbReference type="ARBA" id="ARBA00022475"/>
    </source>
</evidence>
<evidence type="ECO:0000259" key="9">
    <source>
        <dbReference type="Pfam" id="PF13231"/>
    </source>
</evidence>
<evidence type="ECO:0000256" key="7">
    <source>
        <dbReference type="ARBA" id="ARBA00023136"/>
    </source>
</evidence>
<dbReference type="PANTHER" id="PTHR33908:SF11">
    <property type="entry name" value="MEMBRANE PROTEIN"/>
    <property type="match status" value="1"/>
</dbReference>
<feature type="transmembrane region" description="Helical" evidence="8">
    <location>
        <begin position="410"/>
        <end position="431"/>
    </location>
</feature>
<keyword evidence="5 8" id="KW-0812">Transmembrane</keyword>
<dbReference type="GO" id="GO:0009103">
    <property type="term" value="P:lipopolysaccharide biosynthetic process"/>
    <property type="evidence" value="ECO:0007669"/>
    <property type="project" value="UniProtKB-ARBA"/>
</dbReference>
<keyword evidence="6 8" id="KW-1133">Transmembrane helix</keyword>
<feature type="transmembrane region" description="Helical" evidence="8">
    <location>
        <begin position="178"/>
        <end position="195"/>
    </location>
</feature>
<feature type="transmembrane region" description="Helical" evidence="8">
    <location>
        <begin position="294"/>
        <end position="312"/>
    </location>
</feature>
<dbReference type="Proteomes" id="UP000034664">
    <property type="component" value="Unassembled WGS sequence"/>
</dbReference>
<dbReference type="InterPro" id="IPR050297">
    <property type="entry name" value="LipidA_mod_glycosyltrf_83"/>
</dbReference>
<feature type="transmembrane region" description="Helical" evidence="8">
    <location>
        <begin position="261"/>
        <end position="282"/>
    </location>
</feature>
<evidence type="ECO:0000313" key="11">
    <source>
        <dbReference type="Proteomes" id="UP000034664"/>
    </source>
</evidence>
<dbReference type="Pfam" id="PF13231">
    <property type="entry name" value="PMT_2"/>
    <property type="match status" value="1"/>
</dbReference>
<evidence type="ECO:0000256" key="6">
    <source>
        <dbReference type="ARBA" id="ARBA00022989"/>
    </source>
</evidence>
<name>A0A0G0T6Z6_9BACT</name>
<feature type="transmembrane region" description="Helical" evidence="8">
    <location>
        <begin position="357"/>
        <end position="374"/>
    </location>
</feature>
<feature type="transmembrane region" description="Helical" evidence="8">
    <location>
        <begin position="332"/>
        <end position="350"/>
    </location>
</feature>
<feature type="transmembrane region" description="Helical" evidence="8">
    <location>
        <begin position="131"/>
        <end position="149"/>
    </location>
</feature>
<dbReference type="AlphaFoldDB" id="A0A0G0T6Z6"/>
<evidence type="ECO:0000256" key="3">
    <source>
        <dbReference type="ARBA" id="ARBA00022676"/>
    </source>
</evidence>
<feature type="transmembrane region" description="Helical" evidence="8">
    <location>
        <begin position="109"/>
        <end position="125"/>
    </location>
</feature>
<proteinExistence type="predicted"/>
<sequence length="577" mass="66982">MKKYRWYLISALIITAAYFVSRLTNLTDIPIFTDEAIYIRWAQIGGRDASWRYISLTDGKQPLFVWVAMATVRLFSDPLYAGRIVSVFAGFFSLIGIAVLTYEVFKKKSIALFASLLYLTSPFALMYDRLALMDSMLATFSIWSLFLAIRLVKTQRLDIALLLGMSLGGGVLTKTSGFISIYLLPFTLLLFNYAQKEWKMKLLRLLGLMVLAVILSQVYYSILRLSPWFHMIEQKDATFVYPFAEWRLHPFRFVISNLSSALEWVGVYLTFPIVILIVTSLVAEYRSLLQKKKLFIVWLLFDVLLTLVFLFWKYLPFLGINDLGRTLHENLFVFLFFLVSPVIIVILVFQNWWREKILLLILSMAPLFGLALFGKVLYPRFIFFMAMPLLVLAAWGLQHMVDSLRRYKKYSLLIPVIFMMYPLYVQVKIIFSALTAPIPQADVNQYLSNIYSGWGVREVNATLETLAQDQKITVFTDGTFGLMPYSVEIYLVDHPNIRIIGIYPTPDVYSDEMLKQIAERPTYYISNQLQVLPKYWNAQLINKWQKGVSEGRYLRLYRLYEQKPTPVLDEDISTEAY</sequence>
<feature type="transmembrane region" description="Helical" evidence="8">
    <location>
        <begin position="7"/>
        <end position="24"/>
    </location>
</feature>
<dbReference type="GO" id="GO:0005886">
    <property type="term" value="C:plasma membrane"/>
    <property type="evidence" value="ECO:0007669"/>
    <property type="project" value="UniProtKB-SubCell"/>
</dbReference>
<comment type="subcellular location">
    <subcellularLocation>
        <location evidence="1">Cell membrane</location>
        <topology evidence="1">Multi-pass membrane protein</topology>
    </subcellularLocation>
</comment>
<feature type="domain" description="Glycosyltransferase RgtA/B/C/D-like" evidence="9">
    <location>
        <begin position="62"/>
        <end position="219"/>
    </location>
</feature>
<feature type="transmembrane region" description="Helical" evidence="8">
    <location>
        <begin position="156"/>
        <end position="172"/>
    </location>
</feature>
<evidence type="ECO:0000256" key="5">
    <source>
        <dbReference type="ARBA" id="ARBA00022692"/>
    </source>
</evidence>
<dbReference type="InterPro" id="IPR038731">
    <property type="entry name" value="RgtA/B/C-like"/>
</dbReference>
<protein>
    <submittedName>
        <fullName evidence="10">Glycosyltransferase</fullName>
    </submittedName>
</protein>
<evidence type="ECO:0000256" key="1">
    <source>
        <dbReference type="ARBA" id="ARBA00004651"/>
    </source>
</evidence>
<keyword evidence="7 8" id="KW-0472">Membrane</keyword>
<feature type="transmembrane region" description="Helical" evidence="8">
    <location>
        <begin position="202"/>
        <end position="222"/>
    </location>
</feature>
<keyword evidence="3" id="KW-0328">Glycosyltransferase</keyword>
<dbReference type="GO" id="GO:0016763">
    <property type="term" value="F:pentosyltransferase activity"/>
    <property type="evidence" value="ECO:0007669"/>
    <property type="project" value="TreeGrafter"/>
</dbReference>